<dbReference type="RefSeq" id="WP_023658619.1">
    <property type="nucleotide sequence ID" value="NZ_CAXSJW010000011.1"/>
</dbReference>
<sequence>MSSNRTHNRAFEKAKQAFFEEGKRLDSEGSPAADCWICHKRIDYSVPPGTTDASHELDHYYPVRDYPDLQDDPAGFRHSHRKCNRERGAGQPRLDLGDVIPAWW</sequence>
<gene>
    <name evidence="1" type="ORF">CE169_03415</name>
</gene>
<evidence type="ECO:0000313" key="2">
    <source>
        <dbReference type="Proteomes" id="UP000257074"/>
    </source>
</evidence>
<name>A0A3D8U0G4_BIFLN</name>
<dbReference type="EMBL" id="NJNR01000013">
    <property type="protein sequence ID" value="RDX09674.1"/>
    <property type="molecule type" value="Genomic_DNA"/>
</dbReference>
<dbReference type="AlphaFoldDB" id="A0A3D8U0G4"/>
<dbReference type="Gene3D" id="1.10.30.50">
    <property type="match status" value="1"/>
</dbReference>
<accession>A0A3D8U0G4</accession>
<organism evidence="1 2">
    <name type="scientific">Bifidobacterium longum</name>
    <dbReference type="NCBI Taxonomy" id="216816"/>
    <lineage>
        <taxon>Bacteria</taxon>
        <taxon>Bacillati</taxon>
        <taxon>Actinomycetota</taxon>
        <taxon>Actinomycetes</taxon>
        <taxon>Bifidobacteriales</taxon>
        <taxon>Bifidobacteriaceae</taxon>
        <taxon>Bifidobacterium</taxon>
    </lineage>
</organism>
<proteinExistence type="predicted"/>
<protein>
    <submittedName>
        <fullName evidence="1">Uncharacterized protein</fullName>
    </submittedName>
</protein>
<evidence type="ECO:0000313" key="1">
    <source>
        <dbReference type="EMBL" id="RDX09674.1"/>
    </source>
</evidence>
<dbReference type="Proteomes" id="UP000257074">
    <property type="component" value="Unassembled WGS sequence"/>
</dbReference>
<reference evidence="1 2" key="1">
    <citation type="journal article" date="2017" name="Anaerobe">
        <title>Quantification, isolation and characterization of Bifidobacterium from the vaginal microbiomes of reproductive aged women.</title>
        <authorList>
            <person name="Freitas A.C."/>
            <person name="Hill J.E."/>
        </authorList>
    </citation>
    <scope>NUCLEOTIDE SEQUENCE [LARGE SCALE GENOMIC DNA]</scope>
    <source>
        <strain evidence="1 2">N6D05</strain>
    </source>
</reference>
<comment type="caution">
    <text evidence="1">The sequence shown here is derived from an EMBL/GenBank/DDBJ whole genome shotgun (WGS) entry which is preliminary data.</text>
</comment>